<evidence type="ECO:0000256" key="2">
    <source>
        <dbReference type="ARBA" id="ARBA00023065"/>
    </source>
</evidence>
<accession>A0A453HY74</accession>
<reference evidence="5" key="4">
    <citation type="submission" date="2019-03" db="UniProtKB">
        <authorList>
            <consortium name="EnsemblPlants"/>
        </authorList>
    </citation>
    <scope>IDENTIFICATION</scope>
</reference>
<protein>
    <submittedName>
        <fullName evidence="5">Uncharacterized protein</fullName>
    </submittedName>
</protein>
<dbReference type="Proteomes" id="UP000015105">
    <property type="component" value="Chromosome 4D"/>
</dbReference>
<keyword evidence="6" id="KW-1185">Reference proteome</keyword>
<name>A0A453HY74_AEGTS</name>
<dbReference type="GO" id="GO:0006874">
    <property type="term" value="P:intracellular calcium ion homeostasis"/>
    <property type="evidence" value="ECO:0007669"/>
    <property type="project" value="TreeGrafter"/>
</dbReference>
<evidence type="ECO:0000256" key="3">
    <source>
        <dbReference type="SAM" id="MobiDB-lite"/>
    </source>
</evidence>
<evidence type="ECO:0000256" key="4">
    <source>
        <dbReference type="SAM" id="Phobius"/>
    </source>
</evidence>
<proteinExistence type="predicted"/>
<dbReference type="PANTHER" id="PTHR31503:SF22">
    <property type="entry name" value="VACUOLAR CALCIUM ION TRANSPORTER"/>
    <property type="match status" value="1"/>
</dbReference>
<reference evidence="6" key="2">
    <citation type="journal article" date="2017" name="Nat. Plants">
        <title>The Aegilops tauschii genome reveals multiple impacts of transposons.</title>
        <authorList>
            <person name="Zhao G."/>
            <person name="Zou C."/>
            <person name="Li K."/>
            <person name="Wang K."/>
            <person name="Li T."/>
            <person name="Gao L."/>
            <person name="Zhang X."/>
            <person name="Wang H."/>
            <person name="Yang Z."/>
            <person name="Liu X."/>
            <person name="Jiang W."/>
            <person name="Mao L."/>
            <person name="Kong X."/>
            <person name="Jiao Y."/>
            <person name="Jia J."/>
        </authorList>
    </citation>
    <scope>NUCLEOTIDE SEQUENCE [LARGE SCALE GENOMIC DNA]</scope>
    <source>
        <strain evidence="6">cv. AL8/78</strain>
    </source>
</reference>
<dbReference type="EnsemblPlants" id="AET4Gv20353200.18">
    <property type="protein sequence ID" value="AET4Gv20353200.18"/>
    <property type="gene ID" value="AET4Gv20353200"/>
</dbReference>
<feature type="transmembrane region" description="Helical" evidence="4">
    <location>
        <begin position="62"/>
        <end position="85"/>
    </location>
</feature>
<organism evidence="5 6">
    <name type="scientific">Aegilops tauschii subsp. strangulata</name>
    <name type="common">Goatgrass</name>
    <dbReference type="NCBI Taxonomy" id="200361"/>
    <lineage>
        <taxon>Eukaryota</taxon>
        <taxon>Viridiplantae</taxon>
        <taxon>Streptophyta</taxon>
        <taxon>Embryophyta</taxon>
        <taxon>Tracheophyta</taxon>
        <taxon>Spermatophyta</taxon>
        <taxon>Magnoliopsida</taxon>
        <taxon>Liliopsida</taxon>
        <taxon>Poales</taxon>
        <taxon>Poaceae</taxon>
        <taxon>BOP clade</taxon>
        <taxon>Pooideae</taxon>
        <taxon>Triticodae</taxon>
        <taxon>Triticeae</taxon>
        <taxon>Triticinae</taxon>
        <taxon>Aegilops</taxon>
    </lineage>
</organism>
<evidence type="ECO:0000313" key="6">
    <source>
        <dbReference type="Proteomes" id="UP000015105"/>
    </source>
</evidence>
<keyword evidence="4" id="KW-0812">Transmembrane</keyword>
<feature type="region of interest" description="Disordered" evidence="3">
    <location>
        <begin position="1"/>
        <end position="29"/>
    </location>
</feature>
<dbReference type="Gramene" id="AET4Gv20353200.18">
    <property type="protein sequence ID" value="AET4Gv20353200.18"/>
    <property type="gene ID" value="AET4Gv20353200"/>
</dbReference>
<keyword evidence="1" id="KW-0050">Antiport</keyword>
<keyword evidence="1" id="KW-0813">Transport</keyword>
<reference evidence="6" key="1">
    <citation type="journal article" date="2014" name="Science">
        <title>Ancient hybridizations among the ancestral genomes of bread wheat.</title>
        <authorList>
            <consortium name="International Wheat Genome Sequencing Consortium,"/>
            <person name="Marcussen T."/>
            <person name="Sandve S.R."/>
            <person name="Heier L."/>
            <person name="Spannagl M."/>
            <person name="Pfeifer M."/>
            <person name="Jakobsen K.S."/>
            <person name="Wulff B.B."/>
            <person name="Steuernagel B."/>
            <person name="Mayer K.F."/>
            <person name="Olsen O.A."/>
        </authorList>
    </citation>
    <scope>NUCLEOTIDE SEQUENCE [LARGE SCALE GENOMIC DNA]</scope>
    <source>
        <strain evidence="6">cv. AL8/78</strain>
    </source>
</reference>
<dbReference type="AlphaFoldDB" id="A0A453HY74"/>
<dbReference type="PANTHER" id="PTHR31503">
    <property type="entry name" value="VACUOLAR CALCIUM ION TRANSPORTER"/>
    <property type="match status" value="1"/>
</dbReference>
<evidence type="ECO:0000313" key="5">
    <source>
        <dbReference type="EnsemblPlants" id="AET4Gv20353200.18"/>
    </source>
</evidence>
<keyword evidence="2" id="KW-0406">Ion transport</keyword>
<dbReference type="GO" id="GO:0015369">
    <property type="term" value="F:calcium:proton antiporter activity"/>
    <property type="evidence" value="ECO:0007669"/>
    <property type="project" value="TreeGrafter"/>
</dbReference>
<reference evidence="5" key="3">
    <citation type="journal article" date="2017" name="Nature">
        <title>Genome sequence of the progenitor of the wheat D genome Aegilops tauschii.</title>
        <authorList>
            <person name="Luo M.C."/>
            <person name="Gu Y.Q."/>
            <person name="Puiu D."/>
            <person name="Wang H."/>
            <person name="Twardziok S.O."/>
            <person name="Deal K.R."/>
            <person name="Huo N."/>
            <person name="Zhu T."/>
            <person name="Wang L."/>
            <person name="Wang Y."/>
            <person name="McGuire P.E."/>
            <person name="Liu S."/>
            <person name="Long H."/>
            <person name="Ramasamy R.K."/>
            <person name="Rodriguez J.C."/>
            <person name="Van S.L."/>
            <person name="Yuan L."/>
            <person name="Wang Z."/>
            <person name="Xia Z."/>
            <person name="Xiao L."/>
            <person name="Anderson O.D."/>
            <person name="Ouyang S."/>
            <person name="Liang Y."/>
            <person name="Zimin A.V."/>
            <person name="Pertea G."/>
            <person name="Qi P."/>
            <person name="Bennetzen J.L."/>
            <person name="Dai X."/>
            <person name="Dawson M.W."/>
            <person name="Muller H.G."/>
            <person name="Kugler K."/>
            <person name="Rivarola-Duarte L."/>
            <person name="Spannagl M."/>
            <person name="Mayer K.F.X."/>
            <person name="Lu F.H."/>
            <person name="Bevan M.W."/>
            <person name="Leroy P."/>
            <person name="Li P."/>
            <person name="You F.M."/>
            <person name="Sun Q."/>
            <person name="Liu Z."/>
            <person name="Lyons E."/>
            <person name="Wicker T."/>
            <person name="Salzberg S.L."/>
            <person name="Devos K.M."/>
            <person name="Dvorak J."/>
        </authorList>
    </citation>
    <scope>NUCLEOTIDE SEQUENCE [LARGE SCALE GENOMIC DNA]</scope>
    <source>
        <strain evidence="5">cv. AL8/78</strain>
    </source>
</reference>
<keyword evidence="4" id="KW-1133">Transmembrane helix</keyword>
<reference evidence="5" key="5">
    <citation type="journal article" date="2021" name="G3 (Bethesda)">
        <title>Aegilops tauschii genome assembly Aet v5.0 features greater sequence contiguity and improved annotation.</title>
        <authorList>
            <person name="Wang L."/>
            <person name="Zhu T."/>
            <person name="Rodriguez J.C."/>
            <person name="Deal K.R."/>
            <person name="Dubcovsky J."/>
            <person name="McGuire P.E."/>
            <person name="Lux T."/>
            <person name="Spannagl M."/>
            <person name="Mayer K.F.X."/>
            <person name="Baldrich P."/>
            <person name="Meyers B.C."/>
            <person name="Huo N."/>
            <person name="Gu Y.Q."/>
            <person name="Zhou H."/>
            <person name="Devos K.M."/>
            <person name="Bennetzen J.L."/>
            <person name="Unver T."/>
            <person name="Budak H."/>
            <person name="Gulick P.J."/>
            <person name="Galiba G."/>
            <person name="Kalapos B."/>
            <person name="Nelson D.R."/>
            <person name="Li P."/>
            <person name="You F.M."/>
            <person name="Luo M.C."/>
            <person name="Dvorak J."/>
        </authorList>
    </citation>
    <scope>NUCLEOTIDE SEQUENCE [LARGE SCALE GENOMIC DNA]</scope>
    <source>
        <strain evidence="5">cv. AL8/78</strain>
    </source>
</reference>
<dbReference type="GO" id="GO:0009705">
    <property type="term" value="C:plant-type vacuole membrane"/>
    <property type="evidence" value="ECO:0007669"/>
    <property type="project" value="TreeGrafter"/>
</dbReference>
<evidence type="ECO:0000256" key="1">
    <source>
        <dbReference type="ARBA" id="ARBA00022449"/>
    </source>
</evidence>
<feature type="transmembrane region" description="Helical" evidence="4">
    <location>
        <begin position="91"/>
        <end position="110"/>
    </location>
</feature>
<feature type="compositionally biased region" description="Basic and acidic residues" evidence="3">
    <location>
        <begin position="1"/>
        <end position="10"/>
    </location>
</feature>
<dbReference type="InterPro" id="IPR004713">
    <property type="entry name" value="CaH_exchang"/>
</dbReference>
<sequence>MMGAADKAELGFEEEDDMAAGTPPPARKMQSLDFEHIGSLAAVAESLSPRSKWRMTLRSIRIVIFQAKINVLLPFGPLAITLHYLSGNHQGWVFLFSLVGITPLAERLGYATE</sequence>
<keyword evidence="4" id="KW-0472">Membrane</keyword>